<proteinExistence type="predicted"/>
<evidence type="ECO:0000313" key="2">
    <source>
        <dbReference type="EMBL" id="UZK58736.1"/>
    </source>
</evidence>
<name>A0ABY6Q2Y9_9ACTN</name>
<sequence length="54" mass="5211">MVTEVAVPAQGNAQSRRTAVPGPSGAAPAALDAKAGTDVFAAGRPALPGQRSAP</sequence>
<feature type="region of interest" description="Disordered" evidence="1">
    <location>
        <begin position="1"/>
        <end position="31"/>
    </location>
</feature>
<accession>A0ABY6Q2Y9</accession>
<feature type="compositionally biased region" description="Low complexity" evidence="1">
    <location>
        <begin position="19"/>
        <end position="31"/>
    </location>
</feature>
<organism evidence="2 3">
    <name type="scientific">Streptomyces drozdowiczii</name>
    <dbReference type="NCBI Taxonomy" id="202862"/>
    <lineage>
        <taxon>Bacteria</taxon>
        <taxon>Bacillati</taxon>
        <taxon>Actinomycetota</taxon>
        <taxon>Actinomycetes</taxon>
        <taxon>Kitasatosporales</taxon>
        <taxon>Streptomycetaceae</taxon>
        <taxon>Streptomyces</taxon>
    </lineage>
</organism>
<gene>
    <name evidence="2" type="ORF">NEH16_20690</name>
</gene>
<evidence type="ECO:0000313" key="3">
    <source>
        <dbReference type="Proteomes" id="UP001164963"/>
    </source>
</evidence>
<dbReference type="Proteomes" id="UP001164963">
    <property type="component" value="Chromosome"/>
</dbReference>
<dbReference type="EMBL" id="CP098740">
    <property type="protein sequence ID" value="UZK58736.1"/>
    <property type="molecule type" value="Genomic_DNA"/>
</dbReference>
<reference evidence="2" key="1">
    <citation type="journal article" date="2022" name="Front. Microbiol.">
        <title>Mirubactin C rescues the lethal effect of cell wall biosynthesis mutations in Bacillus subtilis.</title>
        <authorList>
            <person name="Kepplinger B."/>
            <person name="Wen X."/>
            <person name="Tyler A.R."/>
            <person name="Kim B.Y."/>
            <person name="Brown J."/>
            <person name="Banks P."/>
            <person name="Dashti Y."/>
            <person name="Mackenzie E.S."/>
            <person name="Wills C."/>
            <person name="Kawai Y."/>
            <person name="Waldron K.J."/>
            <person name="Allenby N.E.E."/>
            <person name="Wu L.J."/>
            <person name="Hall M.J."/>
            <person name="Errington J."/>
        </authorList>
    </citation>
    <scope>NUCLEOTIDE SEQUENCE</scope>
    <source>
        <strain evidence="2">MDA8-470</strain>
    </source>
</reference>
<protein>
    <submittedName>
        <fullName evidence="2">Uncharacterized protein</fullName>
    </submittedName>
</protein>
<evidence type="ECO:0000256" key="1">
    <source>
        <dbReference type="SAM" id="MobiDB-lite"/>
    </source>
</evidence>
<keyword evidence="3" id="KW-1185">Reference proteome</keyword>